<accession>A0A4Y9Z5M8</accession>
<dbReference type="GO" id="GO:0070824">
    <property type="term" value="C:SHREC complex"/>
    <property type="evidence" value="ECO:0007669"/>
    <property type="project" value="InterPro"/>
</dbReference>
<dbReference type="PANTHER" id="PTHR38046:SF1">
    <property type="entry name" value="CRYPTIC LOCI REGULATOR 2"/>
    <property type="match status" value="1"/>
</dbReference>
<dbReference type="STRING" id="34475.A0A4Y9Z5M8"/>
<proteinExistence type="predicted"/>
<dbReference type="GO" id="GO:0030466">
    <property type="term" value="P:silent mating-type cassette heterochromatin formation"/>
    <property type="evidence" value="ECO:0007669"/>
    <property type="project" value="TreeGrafter"/>
</dbReference>
<name>A0A4Y9Z5M8_9APHY</name>
<sequence>MHSPSEQILQTPYYAAYSYGPHTVGIVLEDDTTDGDPYRKIKDTLDERDEHGNINQFVVADAETRRHWLRRLGLIVAKQMLKEDLRRQGDRLRGPIDQAAIADFPKDYELYLHKTQRAYDPRKDVYLFGSRNVTVFRSPAEFAEHLIWLMSGSPLKSNGKPDCDCVYCDPSRTQAEISYALGVRHKDPHAPTTARGKGEKAQAAGRGRGRRKRSPSPASIPAKDYTKLNL</sequence>
<dbReference type="GO" id="GO:0031934">
    <property type="term" value="C:mating-type region heterochromatin"/>
    <property type="evidence" value="ECO:0007669"/>
    <property type="project" value="TreeGrafter"/>
</dbReference>
<dbReference type="EMBL" id="SEKV01000015">
    <property type="protein sequence ID" value="TFY69173.1"/>
    <property type="molecule type" value="Genomic_DNA"/>
</dbReference>
<evidence type="ECO:0000256" key="1">
    <source>
        <dbReference type="SAM" id="MobiDB-lite"/>
    </source>
</evidence>
<dbReference type="InterPro" id="IPR038986">
    <property type="entry name" value="Clr2"/>
</dbReference>
<dbReference type="InterPro" id="IPR031915">
    <property type="entry name" value="Clr2_N"/>
</dbReference>
<gene>
    <name evidence="3" type="ORF">EVJ58_g582</name>
</gene>
<dbReference type="Pfam" id="PF16761">
    <property type="entry name" value="Clr2_transil"/>
    <property type="match status" value="1"/>
</dbReference>
<organism evidence="3 4">
    <name type="scientific">Rhodofomes roseus</name>
    <dbReference type="NCBI Taxonomy" id="34475"/>
    <lineage>
        <taxon>Eukaryota</taxon>
        <taxon>Fungi</taxon>
        <taxon>Dikarya</taxon>
        <taxon>Basidiomycota</taxon>
        <taxon>Agaricomycotina</taxon>
        <taxon>Agaricomycetes</taxon>
        <taxon>Polyporales</taxon>
        <taxon>Rhodofomes</taxon>
    </lineage>
</organism>
<reference evidence="3 4" key="1">
    <citation type="submission" date="2019-01" db="EMBL/GenBank/DDBJ databases">
        <title>Genome sequencing of the rare red list fungi Fomitopsis rosea.</title>
        <authorList>
            <person name="Buettner E."/>
            <person name="Kellner H."/>
        </authorList>
    </citation>
    <scope>NUCLEOTIDE SEQUENCE [LARGE SCALE GENOMIC DNA]</scope>
    <source>
        <strain evidence="3 4">DSM 105464</strain>
    </source>
</reference>
<feature type="region of interest" description="Disordered" evidence="1">
    <location>
        <begin position="183"/>
        <end position="230"/>
    </location>
</feature>
<evidence type="ECO:0000259" key="2">
    <source>
        <dbReference type="Pfam" id="PF16761"/>
    </source>
</evidence>
<evidence type="ECO:0000313" key="4">
    <source>
        <dbReference type="Proteomes" id="UP000298390"/>
    </source>
</evidence>
<dbReference type="Proteomes" id="UP000298390">
    <property type="component" value="Unassembled WGS sequence"/>
</dbReference>
<feature type="domain" description="Cryptic loci regulator 2 N-terminal" evidence="2">
    <location>
        <begin position="102"/>
        <end position="168"/>
    </location>
</feature>
<dbReference type="GO" id="GO:0033553">
    <property type="term" value="C:rDNA heterochromatin"/>
    <property type="evidence" value="ECO:0007669"/>
    <property type="project" value="TreeGrafter"/>
</dbReference>
<dbReference type="PANTHER" id="PTHR38046">
    <property type="entry name" value="CRYPTIC LOCI REGULATOR 2"/>
    <property type="match status" value="1"/>
</dbReference>
<evidence type="ECO:0000313" key="3">
    <source>
        <dbReference type="EMBL" id="TFY69173.1"/>
    </source>
</evidence>
<protein>
    <recommendedName>
        <fullName evidence="2">Cryptic loci regulator 2 N-terminal domain-containing protein</fullName>
    </recommendedName>
</protein>
<dbReference type="AlphaFoldDB" id="A0A4Y9Z5M8"/>
<comment type="caution">
    <text evidence="3">The sequence shown here is derived from an EMBL/GenBank/DDBJ whole genome shotgun (WGS) entry which is preliminary data.</text>
</comment>